<dbReference type="Pfam" id="PF00561">
    <property type="entry name" value="Abhydrolase_1"/>
    <property type="match status" value="1"/>
</dbReference>
<comment type="caution">
    <text evidence="3">The sequence shown here is derived from an EMBL/GenBank/DDBJ whole genome shotgun (WGS) entry which is preliminary data.</text>
</comment>
<feature type="non-terminal residue" evidence="3">
    <location>
        <position position="1"/>
    </location>
</feature>
<keyword evidence="3" id="KW-0378">Hydrolase</keyword>
<dbReference type="SUPFAM" id="SSF53474">
    <property type="entry name" value="alpha/beta-Hydrolases"/>
    <property type="match status" value="1"/>
</dbReference>
<gene>
    <name evidence="3" type="ORF">FNH08_46475</name>
</gene>
<dbReference type="InterPro" id="IPR000073">
    <property type="entry name" value="AB_hydrolase_1"/>
</dbReference>
<protein>
    <submittedName>
        <fullName evidence="3">Alpha/beta hydrolase</fullName>
    </submittedName>
</protein>
<dbReference type="Proteomes" id="UP000400924">
    <property type="component" value="Unassembled WGS sequence"/>
</dbReference>
<dbReference type="Pfam" id="PF08386">
    <property type="entry name" value="Abhydrolase_4"/>
    <property type="match status" value="1"/>
</dbReference>
<dbReference type="Gene3D" id="3.40.50.1820">
    <property type="entry name" value="alpha/beta hydrolase"/>
    <property type="match status" value="1"/>
</dbReference>
<dbReference type="InterPro" id="IPR013595">
    <property type="entry name" value="Pept_S33_TAP-like_C"/>
</dbReference>
<dbReference type="OrthoDB" id="4447445at2"/>
<dbReference type="InterPro" id="IPR029058">
    <property type="entry name" value="AB_hydrolase_fold"/>
</dbReference>
<evidence type="ECO:0000259" key="1">
    <source>
        <dbReference type="Pfam" id="PF00561"/>
    </source>
</evidence>
<evidence type="ECO:0000259" key="2">
    <source>
        <dbReference type="Pfam" id="PF08386"/>
    </source>
</evidence>
<evidence type="ECO:0000313" key="4">
    <source>
        <dbReference type="Proteomes" id="UP000400924"/>
    </source>
</evidence>
<dbReference type="GO" id="GO:0016787">
    <property type="term" value="F:hydrolase activity"/>
    <property type="evidence" value="ECO:0007669"/>
    <property type="project" value="UniProtKB-KW"/>
</dbReference>
<dbReference type="EMBL" id="VJZC01000772">
    <property type="protein sequence ID" value="MPY64341.1"/>
    <property type="molecule type" value="Genomic_DNA"/>
</dbReference>
<proteinExistence type="predicted"/>
<evidence type="ECO:0000313" key="3">
    <source>
        <dbReference type="EMBL" id="MPY64341.1"/>
    </source>
</evidence>
<reference evidence="3 4" key="1">
    <citation type="submission" date="2019-07" db="EMBL/GenBank/DDBJ databases">
        <title>New species of Amycolatopsis and Streptomyces.</title>
        <authorList>
            <person name="Duangmal K."/>
            <person name="Teo W.F.A."/>
            <person name="Lipun K."/>
        </authorList>
    </citation>
    <scope>NUCLEOTIDE SEQUENCE [LARGE SCALE GENOMIC DNA]</scope>
    <source>
        <strain evidence="3 4">NBRC 106415</strain>
    </source>
</reference>
<feature type="domain" description="AB hydrolase-1" evidence="1">
    <location>
        <begin position="38"/>
        <end position="131"/>
    </location>
</feature>
<feature type="domain" description="Peptidase S33 tripeptidyl aminopeptidase-like C-terminal" evidence="2">
    <location>
        <begin position="255"/>
        <end position="360"/>
    </location>
</feature>
<organism evidence="3 4">
    <name type="scientific">Streptomyces spongiae</name>
    <dbReference type="NCBI Taxonomy" id="565072"/>
    <lineage>
        <taxon>Bacteria</taxon>
        <taxon>Bacillati</taxon>
        <taxon>Actinomycetota</taxon>
        <taxon>Actinomycetes</taxon>
        <taxon>Kitasatosporales</taxon>
        <taxon>Streptomycetaceae</taxon>
        <taxon>Streptomyces</taxon>
    </lineage>
</organism>
<accession>A0A5N8XY92</accession>
<sequence>SPTPPVSTTPRRDFEASVRSARDLADRCRSAADRLPHATTRDVARDMDLIRAALGERKLSYYGVSYGADLGAVYTQLFPRRVDRMVIDSSTDPARTQYELFQSAAGPLEAGLDEWARWAARHDDEYGLGRTARAVRATVQRLLDGAEHRPVPVSGTRLDAPLVRLLLRQLVQHQEYDAPLASVVRDLTAAAAGRLTEPGPDLAGLLELLASPDLADSMTGGALFMCGDGGWPAGGWPKDPETYWRNMQRSRATEPVFGPVVNGMIAPCAFWPTAPREPGTAIHNAVPVLMLQARRDNNVPYDGAVALHRRLTGSRLITADIRAHGVYGRGAEGLTPVPCADDAVNDYLGGGELPSGDLTCP</sequence>
<dbReference type="RefSeq" id="WP_152777801.1">
    <property type="nucleotide sequence ID" value="NZ_VJZC01000772.1"/>
</dbReference>
<name>A0A5N8XY92_9ACTN</name>
<keyword evidence="4" id="KW-1185">Reference proteome</keyword>
<dbReference type="AlphaFoldDB" id="A0A5N8XY92"/>